<keyword evidence="11" id="KW-0238">DNA-binding</keyword>
<keyword evidence="7" id="KW-0378">Hydrolase</keyword>
<feature type="transmembrane region" description="Helical" evidence="17">
    <location>
        <begin position="6"/>
        <end position="27"/>
    </location>
</feature>
<dbReference type="GO" id="GO:0016787">
    <property type="term" value="F:hydrolase activity"/>
    <property type="evidence" value="ECO:0007669"/>
    <property type="project" value="UniProtKB-KW"/>
</dbReference>
<dbReference type="AlphaFoldDB" id="Q1PXL3"/>
<evidence type="ECO:0000256" key="4">
    <source>
        <dbReference type="ARBA" id="ARBA00022723"/>
    </source>
</evidence>
<keyword evidence="17" id="KW-0812">Transmembrane</keyword>
<evidence type="ECO:0000256" key="17">
    <source>
        <dbReference type="SAM" id="Phobius"/>
    </source>
</evidence>
<dbReference type="CDD" id="cd17920">
    <property type="entry name" value="DEXHc_RecQ"/>
    <property type="match status" value="1"/>
</dbReference>
<evidence type="ECO:0000256" key="8">
    <source>
        <dbReference type="ARBA" id="ARBA00022806"/>
    </source>
</evidence>
<dbReference type="SUPFAM" id="SSF47819">
    <property type="entry name" value="HRDC-like"/>
    <property type="match status" value="1"/>
</dbReference>
<dbReference type="Gene3D" id="1.10.10.1390">
    <property type="entry name" value="ATP-dependent DNA helicase RecQ"/>
    <property type="match status" value="1"/>
</dbReference>
<keyword evidence="17" id="KW-0472">Membrane</keyword>
<dbReference type="Gene3D" id="3.40.50.300">
    <property type="entry name" value="P-loop containing nucleotide triphosphate hydrolases"/>
    <property type="match status" value="2"/>
</dbReference>
<proteinExistence type="inferred from homology"/>
<dbReference type="Gene3D" id="1.10.150.80">
    <property type="entry name" value="HRDC domain"/>
    <property type="match status" value="1"/>
</dbReference>
<dbReference type="InterPro" id="IPR004589">
    <property type="entry name" value="DNA_helicase_ATP-dep_RecQ"/>
</dbReference>
<dbReference type="PROSITE" id="PS50967">
    <property type="entry name" value="HRDC"/>
    <property type="match status" value="1"/>
</dbReference>
<dbReference type="PROSITE" id="PS51194">
    <property type="entry name" value="HELICASE_CTER"/>
    <property type="match status" value="1"/>
</dbReference>
<dbReference type="InterPro" id="IPR010997">
    <property type="entry name" value="HRDC-like_sf"/>
</dbReference>
<dbReference type="GO" id="GO:0046872">
    <property type="term" value="F:metal ion binding"/>
    <property type="evidence" value="ECO:0007669"/>
    <property type="project" value="UniProtKB-KW"/>
</dbReference>
<evidence type="ECO:0000259" key="18">
    <source>
        <dbReference type="PROSITE" id="PS50967"/>
    </source>
</evidence>
<reference evidence="21" key="2">
    <citation type="submission" date="2006-01" db="EMBL/GenBank/DDBJ databases">
        <authorList>
            <person name="Genoscope"/>
        </authorList>
    </citation>
    <scope>NUCLEOTIDE SEQUENCE</scope>
</reference>
<keyword evidence="17" id="KW-1133">Transmembrane helix</keyword>
<evidence type="ECO:0000256" key="2">
    <source>
        <dbReference type="ARBA" id="ARBA00001947"/>
    </source>
</evidence>
<keyword evidence="10" id="KW-0067">ATP-binding</keyword>
<dbReference type="GO" id="GO:0005737">
    <property type="term" value="C:cytoplasm"/>
    <property type="evidence" value="ECO:0007669"/>
    <property type="project" value="TreeGrafter"/>
</dbReference>
<evidence type="ECO:0000256" key="10">
    <source>
        <dbReference type="ARBA" id="ARBA00022840"/>
    </source>
</evidence>
<evidence type="ECO:0000256" key="9">
    <source>
        <dbReference type="ARBA" id="ARBA00022833"/>
    </source>
</evidence>
<comment type="similarity">
    <text evidence="3">Belongs to the helicase family. RecQ subfamily.</text>
</comment>
<dbReference type="NCBIfam" id="TIGR01389">
    <property type="entry name" value="recQ"/>
    <property type="match status" value="1"/>
</dbReference>
<dbReference type="EC" id="5.6.2.4" evidence="16"/>
<reference evidence="21" key="1">
    <citation type="journal article" date="2006" name="Nature">
        <title>Deciphering the evolution and metabolism of an anammox bacterium from a community genome.</title>
        <authorList>
            <person name="Strous M."/>
            <person name="Pelletier E."/>
            <person name="Mangenot S."/>
            <person name="Rattei T."/>
            <person name="Lehner A."/>
            <person name="Taylor M.W."/>
            <person name="Horn M."/>
            <person name="Daims H."/>
            <person name="Bartol-Mavel D."/>
            <person name="Wincker P."/>
            <person name="Barbe V."/>
            <person name="Fonknechten N."/>
            <person name="Vallenet D."/>
            <person name="Segurens B."/>
            <person name="Schenowitz-Truong C."/>
            <person name="Medigue C."/>
            <person name="Collingro A."/>
            <person name="Snel B."/>
            <person name="Dutilh B.E."/>
            <person name="OpDenCamp H.J.M."/>
            <person name="vanDerDrift C."/>
            <person name="Cirpus I."/>
            <person name="vanDePas-Schoonen K.T."/>
            <person name="Harhangi H.R."/>
            <person name="vanNiftrik L."/>
            <person name="Schmid M."/>
            <person name="Keltjens J."/>
            <person name="vanDeVossenberg J."/>
            <person name="Kartal B."/>
            <person name="Meier H."/>
            <person name="Frishman D."/>
            <person name="Huynen M.A."/>
            <person name="Mewes H."/>
            <person name="Weissenbach J."/>
            <person name="Jetten M.S.M."/>
            <person name="Wagner M."/>
            <person name="LePaslier D."/>
        </authorList>
    </citation>
    <scope>NUCLEOTIDE SEQUENCE</scope>
</reference>
<organism evidence="21">
    <name type="scientific">Kuenenia stuttgartiensis</name>
    <dbReference type="NCBI Taxonomy" id="174633"/>
    <lineage>
        <taxon>Bacteria</taxon>
        <taxon>Pseudomonadati</taxon>
        <taxon>Planctomycetota</taxon>
        <taxon>Candidatus Brocadiia</taxon>
        <taxon>Candidatus Brocadiales</taxon>
        <taxon>Candidatus Brocadiaceae</taxon>
        <taxon>Candidatus Kuenenia</taxon>
    </lineage>
</organism>
<dbReference type="FunFam" id="3.40.50.300:FF:000156">
    <property type="entry name" value="ATP-dependent DNA helicase recQ"/>
    <property type="match status" value="1"/>
</dbReference>
<dbReference type="Pfam" id="PF14493">
    <property type="entry name" value="HTH_40"/>
    <property type="match status" value="1"/>
</dbReference>
<dbReference type="InterPro" id="IPR014001">
    <property type="entry name" value="Helicase_ATP-bd"/>
</dbReference>
<dbReference type="InterPro" id="IPR002121">
    <property type="entry name" value="HRDC_dom"/>
</dbReference>
<evidence type="ECO:0000256" key="11">
    <source>
        <dbReference type="ARBA" id="ARBA00023125"/>
    </source>
</evidence>
<evidence type="ECO:0000256" key="5">
    <source>
        <dbReference type="ARBA" id="ARBA00022741"/>
    </source>
</evidence>
<dbReference type="PROSITE" id="PS51192">
    <property type="entry name" value="HELICASE_ATP_BIND_1"/>
    <property type="match status" value="1"/>
</dbReference>
<evidence type="ECO:0000259" key="19">
    <source>
        <dbReference type="PROSITE" id="PS51192"/>
    </source>
</evidence>
<evidence type="ECO:0000256" key="15">
    <source>
        <dbReference type="ARBA" id="ARBA00034617"/>
    </source>
</evidence>
<sequence length="772" mass="88388">MQLISALAVISFCCMFWILCFVIRICFVFRTSNFVFFISCLFSSGYASLGCIDKMKDRIYSALQKYFGYSKFYPLQEDIIRWVLEQKDLFVLMPTGGGKSLCYQLPALLFDGITVVISPLIALMKDQVDGLTENGISATFINSSVHAREVAARKRDLLEGKIKILYIAPERLAMREFLQFLQELKVSLFAIDESHCISEWGHDFRPEYRQLKMLREKFPKTPFMALTATATPSVQKDIVTQLKLTDYKVFNASFNRKNLFYQIIPKDNPYHQILCVLKERKKESGIIYCQGRKTVESLAGSLQGEGYRALPYHAGLSAEMRTENQERFIREDIEIIVATIAFGMGIDKPNVRYVIHYDLPKSIEGYYQETGRAGRDGLKSDCILLFSYADKIKIEYFIHQKEDENEKQAAYQQLKALVSYCEGNVCRRKILLDYFGEKFTTHNCENCDTCLNPKEQFDGTVAAQKLLSCVYRVGESFGMHHVIDVLLGSQNQKILQNSHTALTTFGIGKEYSKSQWLTFSRELIQLGYLAQEGDRYPVLKLTSQSREVLQGKKKVLLVKPEETASLAVSGEDKNYDLALFERLRTLRKTLADQESMPPYVIFHDTSLKEMSMRYPQTASDLKKISGMGELKLRKYGDLFLKEICNYCRQHQITPKEANSRRQATLRKQMKSPTVYTTLELYKNNLSLREIAGKRGLATSTIATHLETLIIAGEDVSIDKFVAPAKQQRIRTVLGELGMEALTPVKEKLGEEYSYDEIKLVRAKIRYSMEKGD</sequence>
<dbReference type="GO" id="GO:0003677">
    <property type="term" value="F:DNA binding"/>
    <property type="evidence" value="ECO:0007669"/>
    <property type="project" value="UniProtKB-KW"/>
</dbReference>
<gene>
    <name evidence="21" type="primary">recQ</name>
    <name evidence="21" type="ORF">kustc1231</name>
</gene>
<dbReference type="GO" id="GO:0005524">
    <property type="term" value="F:ATP binding"/>
    <property type="evidence" value="ECO:0007669"/>
    <property type="project" value="UniProtKB-KW"/>
</dbReference>
<evidence type="ECO:0000256" key="14">
    <source>
        <dbReference type="ARBA" id="ARBA00023235"/>
    </source>
</evidence>
<feature type="domain" description="Helicase ATP-binding" evidence="19">
    <location>
        <begin position="80"/>
        <end position="248"/>
    </location>
</feature>
<dbReference type="InterPro" id="IPR044876">
    <property type="entry name" value="HRDC_dom_sf"/>
</dbReference>
<dbReference type="InterPro" id="IPR011545">
    <property type="entry name" value="DEAD/DEAH_box_helicase_dom"/>
</dbReference>
<dbReference type="InterPro" id="IPR001650">
    <property type="entry name" value="Helicase_C-like"/>
</dbReference>
<dbReference type="GO" id="GO:0006260">
    <property type="term" value="P:DNA replication"/>
    <property type="evidence" value="ECO:0007669"/>
    <property type="project" value="InterPro"/>
</dbReference>
<name>Q1PXL3_KUEST</name>
<dbReference type="InterPro" id="IPR027417">
    <property type="entry name" value="P-loop_NTPase"/>
</dbReference>
<dbReference type="SMART" id="SM00341">
    <property type="entry name" value="HRDC"/>
    <property type="match status" value="1"/>
</dbReference>
<evidence type="ECO:0000313" key="21">
    <source>
        <dbReference type="EMBL" id="CAJ71976.1"/>
    </source>
</evidence>
<dbReference type="SMART" id="SM00487">
    <property type="entry name" value="DEXDc"/>
    <property type="match status" value="1"/>
</dbReference>
<evidence type="ECO:0000256" key="7">
    <source>
        <dbReference type="ARBA" id="ARBA00022801"/>
    </source>
</evidence>
<dbReference type="NCBIfam" id="TIGR00614">
    <property type="entry name" value="recQ_fam"/>
    <property type="match status" value="1"/>
</dbReference>
<keyword evidence="9" id="KW-0862">Zinc</keyword>
<dbReference type="GO" id="GO:0043138">
    <property type="term" value="F:3'-5' DNA helicase activity"/>
    <property type="evidence" value="ECO:0007669"/>
    <property type="project" value="UniProtKB-EC"/>
</dbReference>
<accession>Q1PXL3</accession>
<dbReference type="Pfam" id="PF00271">
    <property type="entry name" value="Helicase_C"/>
    <property type="match status" value="1"/>
</dbReference>
<dbReference type="FunFam" id="3.40.50.300:FF:000296">
    <property type="entry name" value="ATP-dependent DNA helicase RecQ"/>
    <property type="match status" value="1"/>
</dbReference>
<dbReference type="InterPro" id="IPR006293">
    <property type="entry name" value="DNA_helicase_ATP-dep_RecQ_bac"/>
</dbReference>
<dbReference type="InterPro" id="IPR018982">
    <property type="entry name" value="RQC_domain"/>
</dbReference>
<evidence type="ECO:0000256" key="16">
    <source>
        <dbReference type="NCBIfam" id="TIGR01389"/>
    </source>
</evidence>
<keyword evidence="5" id="KW-0547">Nucleotide-binding</keyword>
<dbReference type="PANTHER" id="PTHR13710:SF105">
    <property type="entry name" value="ATP-DEPENDENT DNA HELICASE Q1"/>
    <property type="match status" value="1"/>
</dbReference>
<dbReference type="SUPFAM" id="SSF52540">
    <property type="entry name" value="P-loop containing nucleoside triphosphate hydrolases"/>
    <property type="match status" value="2"/>
</dbReference>
<comment type="catalytic activity">
    <reaction evidence="15">
        <text>Couples ATP hydrolysis with the unwinding of duplex DNA by translocating in the 3'-5' direction.</text>
        <dbReference type="EC" id="5.6.2.4"/>
    </reaction>
</comment>
<keyword evidence="8 21" id="KW-0347">Helicase</keyword>
<keyword evidence="4" id="KW-0479">Metal-binding</keyword>
<keyword evidence="14" id="KW-0413">Isomerase</keyword>
<dbReference type="Pfam" id="PF09382">
    <property type="entry name" value="RQC"/>
    <property type="match status" value="1"/>
</dbReference>
<dbReference type="GO" id="GO:0009432">
    <property type="term" value="P:SOS response"/>
    <property type="evidence" value="ECO:0007669"/>
    <property type="project" value="UniProtKB-UniRule"/>
</dbReference>
<evidence type="ECO:0000256" key="12">
    <source>
        <dbReference type="ARBA" id="ARBA00023172"/>
    </source>
</evidence>
<dbReference type="CDD" id="cd18794">
    <property type="entry name" value="SF2_C_RecQ"/>
    <property type="match status" value="1"/>
</dbReference>
<dbReference type="Pfam" id="PF00570">
    <property type="entry name" value="HRDC"/>
    <property type="match status" value="1"/>
</dbReference>
<feature type="domain" description="Helicase C-terminal" evidence="20">
    <location>
        <begin position="269"/>
        <end position="418"/>
    </location>
</feature>
<dbReference type="InterPro" id="IPR032284">
    <property type="entry name" value="RecQ_Zn-bd"/>
</dbReference>
<evidence type="ECO:0000256" key="3">
    <source>
        <dbReference type="ARBA" id="ARBA00005446"/>
    </source>
</evidence>
<feature type="domain" description="HRDC" evidence="18">
    <location>
        <begin position="573"/>
        <end position="653"/>
    </location>
</feature>
<evidence type="ECO:0000259" key="20">
    <source>
        <dbReference type="PROSITE" id="PS51194"/>
    </source>
</evidence>
<dbReference type="InterPro" id="IPR036388">
    <property type="entry name" value="WH-like_DNA-bd_sf"/>
</dbReference>
<dbReference type="InterPro" id="IPR029491">
    <property type="entry name" value="Helicase_HTH"/>
</dbReference>
<keyword evidence="12" id="KW-0233">DNA recombination</keyword>
<keyword evidence="13" id="KW-0234">DNA repair</keyword>
<protein>
    <recommendedName>
        <fullName evidence="16">DNA helicase RecQ</fullName>
        <ecNumber evidence="16">5.6.2.4</ecNumber>
    </recommendedName>
</protein>
<dbReference type="EMBL" id="CT573073">
    <property type="protein sequence ID" value="CAJ71976.1"/>
    <property type="molecule type" value="Genomic_DNA"/>
</dbReference>
<dbReference type="Pfam" id="PF00270">
    <property type="entry name" value="DEAD"/>
    <property type="match status" value="1"/>
</dbReference>
<dbReference type="Pfam" id="PF16124">
    <property type="entry name" value="RecQ_Zn_bind"/>
    <property type="match status" value="1"/>
</dbReference>
<comment type="cofactor">
    <cofactor evidence="1">
        <name>Mg(2+)</name>
        <dbReference type="ChEBI" id="CHEBI:18420"/>
    </cofactor>
</comment>
<keyword evidence="6" id="KW-0227">DNA damage</keyword>
<dbReference type="PANTHER" id="PTHR13710">
    <property type="entry name" value="DNA HELICASE RECQ FAMILY MEMBER"/>
    <property type="match status" value="1"/>
</dbReference>
<evidence type="ECO:0000256" key="13">
    <source>
        <dbReference type="ARBA" id="ARBA00023204"/>
    </source>
</evidence>
<comment type="cofactor">
    <cofactor evidence="2">
        <name>Zn(2+)</name>
        <dbReference type="ChEBI" id="CHEBI:29105"/>
    </cofactor>
</comment>
<dbReference type="GO" id="GO:0005694">
    <property type="term" value="C:chromosome"/>
    <property type="evidence" value="ECO:0007669"/>
    <property type="project" value="TreeGrafter"/>
</dbReference>
<dbReference type="GO" id="GO:0009378">
    <property type="term" value="F:four-way junction helicase activity"/>
    <property type="evidence" value="ECO:0007669"/>
    <property type="project" value="TreeGrafter"/>
</dbReference>
<evidence type="ECO:0000256" key="1">
    <source>
        <dbReference type="ARBA" id="ARBA00001946"/>
    </source>
</evidence>
<dbReference type="SMART" id="SM00956">
    <property type="entry name" value="RQC"/>
    <property type="match status" value="1"/>
</dbReference>
<evidence type="ECO:0000256" key="6">
    <source>
        <dbReference type="ARBA" id="ARBA00022763"/>
    </source>
</evidence>
<dbReference type="GO" id="GO:0000724">
    <property type="term" value="P:double-strand break repair via homologous recombination"/>
    <property type="evidence" value="ECO:0007669"/>
    <property type="project" value="TreeGrafter"/>
</dbReference>
<dbReference type="Gene3D" id="1.10.10.10">
    <property type="entry name" value="Winged helix-like DNA-binding domain superfamily/Winged helix DNA-binding domain"/>
    <property type="match status" value="1"/>
</dbReference>
<feature type="transmembrane region" description="Helical" evidence="17">
    <location>
        <begin position="34"/>
        <end position="50"/>
    </location>
</feature>
<dbReference type="SMART" id="SM00490">
    <property type="entry name" value="HELICc"/>
    <property type="match status" value="1"/>
</dbReference>